<comment type="caution">
    <text evidence="13">The sequence shown here is derived from an EMBL/GenBank/DDBJ whole genome shotgun (WGS) entry which is preliminary data.</text>
</comment>
<comment type="catalytic activity">
    <reaction evidence="11">
        <text>fluoride(in) = fluoride(out)</text>
        <dbReference type="Rhea" id="RHEA:76159"/>
        <dbReference type="ChEBI" id="CHEBI:17051"/>
    </reaction>
    <physiologicalReaction direction="left-to-right" evidence="11">
        <dbReference type="Rhea" id="RHEA:76160"/>
    </physiologicalReaction>
</comment>
<keyword evidence="8 12" id="KW-0472">Membrane</keyword>
<gene>
    <name evidence="12 13" type="primary">crcB</name>
    <name evidence="12" type="synonym">fluC</name>
    <name evidence="13" type="ORF">KL771_23190</name>
</gene>
<organism evidence="13 14">
    <name type="scientific">Prosthecodimorpha staleyi</name>
    <dbReference type="NCBI Taxonomy" id="2840188"/>
    <lineage>
        <taxon>Bacteria</taxon>
        <taxon>Pseudomonadati</taxon>
        <taxon>Pseudomonadota</taxon>
        <taxon>Alphaproteobacteria</taxon>
        <taxon>Hyphomicrobiales</taxon>
        <taxon>Ancalomicrobiaceae</taxon>
        <taxon>Prosthecodimorpha</taxon>
    </lineage>
</organism>
<feature type="transmembrane region" description="Helical" evidence="12">
    <location>
        <begin position="95"/>
        <end position="120"/>
    </location>
</feature>
<feature type="transmembrane region" description="Helical" evidence="12">
    <location>
        <begin position="33"/>
        <end position="56"/>
    </location>
</feature>
<comment type="function">
    <text evidence="12">Fluoride-specific ion channel. Important for reducing fluoride concentration in the cell, thus reducing its toxicity.</text>
</comment>
<evidence type="ECO:0000256" key="12">
    <source>
        <dbReference type="HAMAP-Rule" id="MF_00454"/>
    </source>
</evidence>
<dbReference type="AlphaFoldDB" id="A0A947DB71"/>
<keyword evidence="9 12" id="KW-0407">Ion channel</keyword>
<dbReference type="EMBL" id="JAHHZF010000013">
    <property type="protein sequence ID" value="MBT9292387.1"/>
    <property type="molecule type" value="Genomic_DNA"/>
</dbReference>
<name>A0A947DB71_9HYPH</name>
<dbReference type="InterPro" id="IPR003691">
    <property type="entry name" value="FluC"/>
</dbReference>
<dbReference type="GO" id="GO:0062054">
    <property type="term" value="F:fluoride channel activity"/>
    <property type="evidence" value="ECO:0007669"/>
    <property type="project" value="UniProtKB-UniRule"/>
</dbReference>
<evidence type="ECO:0000256" key="6">
    <source>
        <dbReference type="ARBA" id="ARBA00023053"/>
    </source>
</evidence>
<comment type="similarity">
    <text evidence="10 12">Belongs to the fluoride channel Fluc/FEX (TC 1.A.43) family.</text>
</comment>
<feature type="binding site" evidence="12">
    <location>
        <position position="74"/>
    </location>
    <ligand>
        <name>Na(+)</name>
        <dbReference type="ChEBI" id="CHEBI:29101"/>
        <note>structural</note>
    </ligand>
</feature>
<evidence type="ECO:0000313" key="14">
    <source>
        <dbReference type="Proteomes" id="UP000766595"/>
    </source>
</evidence>
<feature type="transmembrane region" description="Helical" evidence="12">
    <location>
        <begin position="63"/>
        <end position="83"/>
    </location>
</feature>
<dbReference type="Proteomes" id="UP000766595">
    <property type="component" value="Unassembled WGS sequence"/>
</dbReference>
<evidence type="ECO:0000256" key="9">
    <source>
        <dbReference type="ARBA" id="ARBA00023303"/>
    </source>
</evidence>
<evidence type="ECO:0000256" key="1">
    <source>
        <dbReference type="ARBA" id="ARBA00004651"/>
    </source>
</evidence>
<keyword evidence="2 12" id="KW-1003">Cell membrane</keyword>
<dbReference type="GO" id="GO:0140114">
    <property type="term" value="P:cellular detoxification of fluoride"/>
    <property type="evidence" value="ECO:0007669"/>
    <property type="project" value="UniProtKB-UniRule"/>
</dbReference>
<feature type="binding site" evidence="12">
    <location>
        <position position="77"/>
    </location>
    <ligand>
        <name>Na(+)</name>
        <dbReference type="ChEBI" id="CHEBI:29101"/>
        <note>structural</note>
    </ligand>
</feature>
<sequence>MSYWIVFLGAGIGGACRHGVNQWVLRLLGSGFPFGTLIINIVGSCLMGLVAGYFALRGEAPQAVRLFLTTGILGGFTTFSAFSLDAALLYERGQFAAALGYAFGSVVLSILGLFLGLFVVRQIS</sequence>
<dbReference type="GO" id="GO:0005886">
    <property type="term" value="C:plasma membrane"/>
    <property type="evidence" value="ECO:0007669"/>
    <property type="project" value="UniProtKB-SubCell"/>
</dbReference>
<keyword evidence="14" id="KW-1185">Reference proteome</keyword>
<dbReference type="NCBIfam" id="NF010791">
    <property type="entry name" value="PRK14195.1"/>
    <property type="match status" value="1"/>
</dbReference>
<evidence type="ECO:0000256" key="4">
    <source>
        <dbReference type="ARBA" id="ARBA00022692"/>
    </source>
</evidence>
<accession>A0A947DB71</accession>
<evidence type="ECO:0000256" key="7">
    <source>
        <dbReference type="ARBA" id="ARBA00023065"/>
    </source>
</evidence>
<dbReference type="GO" id="GO:0046872">
    <property type="term" value="F:metal ion binding"/>
    <property type="evidence" value="ECO:0007669"/>
    <property type="project" value="UniProtKB-KW"/>
</dbReference>
<dbReference type="Pfam" id="PF02537">
    <property type="entry name" value="CRCB"/>
    <property type="match status" value="1"/>
</dbReference>
<evidence type="ECO:0000256" key="8">
    <source>
        <dbReference type="ARBA" id="ARBA00023136"/>
    </source>
</evidence>
<keyword evidence="12" id="KW-0813">Transport</keyword>
<dbReference type="HAMAP" id="MF_00454">
    <property type="entry name" value="FluC"/>
    <property type="match status" value="1"/>
</dbReference>
<evidence type="ECO:0000313" key="13">
    <source>
        <dbReference type="EMBL" id="MBT9292387.1"/>
    </source>
</evidence>
<reference evidence="13 14" key="1">
    <citation type="submission" date="2021-06" db="EMBL/GenBank/DDBJ databases">
        <authorList>
            <person name="Grouzdev D.S."/>
            <person name="Koziaeva V."/>
        </authorList>
    </citation>
    <scope>NUCLEOTIDE SEQUENCE [LARGE SCALE GENOMIC DNA]</scope>
    <source>
        <strain evidence="13 14">22</strain>
    </source>
</reference>
<dbReference type="NCBIfam" id="TIGR00494">
    <property type="entry name" value="crcB"/>
    <property type="match status" value="1"/>
</dbReference>
<dbReference type="PANTHER" id="PTHR28259:SF1">
    <property type="entry name" value="FLUORIDE EXPORT PROTEIN 1-RELATED"/>
    <property type="match status" value="1"/>
</dbReference>
<evidence type="ECO:0000256" key="3">
    <source>
        <dbReference type="ARBA" id="ARBA00022519"/>
    </source>
</evidence>
<evidence type="ECO:0000256" key="11">
    <source>
        <dbReference type="ARBA" id="ARBA00035585"/>
    </source>
</evidence>
<keyword evidence="12" id="KW-0479">Metal-binding</keyword>
<evidence type="ECO:0000256" key="2">
    <source>
        <dbReference type="ARBA" id="ARBA00022475"/>
    </source>
</evidence>
<comment type="subcellular location">
    <subcellularLocation>
        <location evidence="1 12">Cell membrane</location>
        <topology evidence="1 12">Multi-pass membrane protein</topology>
    </subcellularLocation>
</comment>
<proteinExistence type="inferred from homology"/>
<keyword evidence="7 12" id="KW-0406">Ion transport</keyword>
<keyword evidence="3" id="KW-0997">Cell inner membrane</keyword>
<comment type="activity regulation">
    <text evidence="12">Na(+) is not transported, but it plays an essential structural role and its presence is essential for fluoride channel function.</text>
</comment>
<keyword evidence="4 12" id="KW-0812">Transmembrane</keyword>
<dbReference type="NCBIfam" id="NF010794">
    <property type="entry name" value="PRK14198.1"/>
    <property type="match status" value="1"/>
</dbReference>
<keyword evidence="5 12" id="KW-1133">Transmembrane helix</keyword>
<dbReference type="RefSeq" id="WP_261970901.1">
    <property type="nucleotide sequence ID" value="NZ_JAHHZF010000013.1"/>
</dbReference>
<evidence type="ECO:0000256" key="10">
    <source>
        <dbReference type="ARBA" id="ARBA00035120"/>
    </source>
</evidence>
<keyword evidence="6 12" id="KW-0915">Sodium</keyword>
<evidence type="ECO:0000256" key="5">
    <source>
        <dbReference type="ARBA" id="ARBA00022989"/>
    </source>
</evidence>
<dbReference type="PANTHER" id="PTHR28259">
    <property type="entry name" value="FLUORIDE EXPORT PROTEIN 1-RELATED"/>
    <property type="match status" value="1"/>
</dbReference>
<protein>
    <recommendedName>
        <fullName evidence="12">Fluoride-specific ion channel FluC</fullName>
    </recommendedName>
</protein>